<evidence type="ECO:0000313" key="7">
    <source>
        <dbReference type="EMBL" id="CAG8675951.1"/>
    </source>
</evidence>
<feature type="compositionally biased region" description="Polar residues" evidence="5">
    <location>
        <begin position="98"/>
        <end position="119"/>
    </location>
</feature>
<dbReference type="InterPro" id="IPR001841">
    <property type="entry name" value="Znf_RING"/>
</dbReference>
<evidence type="ECO:0000256" key="2">
    <source>
        <dbReference type="ARBA" id="ARBA00022771"/>
    </source>
</evidence>
<dbReference type="PROSITE" id="PS50089">
    <property type="entry name" value="ZF_RING_2"/>
    <property type="match status" value="1"/>
</dbReference>
<proteinExistence type="predicted"/>
<dbReference type="Pfam" id="PF00097">
    <property type="entry name" value="zf-C3HC4"/>
    <property type="match status" value="1"/>
</dbReference>
<feature type="region of interest" description="Disordered" evidence="5">
    <location>
        <begin position="98"/>
        <end position="139"/>
    </location>
</feature>
<protein>
    <submittedName>
        <fullName evidence="7">980_t:CDS:1</fullName>
    </submittedName>
</protein>
<sequence>MSTNPTPKNILCLKNLALNILKNSIPEIITKGVEVPELDPCSKCKKELFLYELKKPFTILICGHIYHRSCLEDYVKNLPQCPECAMEIESIDYTCYSGTSEPSSQDQAQNTSDPMQISPQMTQMTQMTSSQSGDIVTSDTTHSLNLPLSDFFISDYTKQKLKSNTAEQNTDKITSYQVIATETDLQSIDFLNLYTKITFAESENQKQSQKVIIQYYNFGIAIAKRFKFHYEKTYNVNDANSEVNKEIEKQLPDSTPETTIRKRKERTQKIFHLFSKIGIDKIMRVNSFSALMISKLTVNQINHVISQIPDKTPTESFSCVEESQDSASPSQDLTHRRKKTGLGQSTDVIIARSQDLTHRRKKMGLGQLLNTP</sequence>
<dbReference type="EMBL" id="CAJVQA010008713">
    <property type="protein sequence ID" value="CAG8675951.1"/>
    <property type="molecule type" value="Genomic_DNA"/>
</dbReference>
<feature type="compositionally biased region" description="Low complexity" evidence="5">
    <location>
        <begin position="120"/>
        <end position="132"/>
    </location>
</feature>
<evidence type="ECO:0000259" key="6">
    <source>
        <dbReference type="PROSITE" id="PS50089"/>
    </source>
</evidence>
<dbReference type="InterPro" id="IPR018957">
    <property type="entry name" value="Znf_C3HC4_RING-type"/>
</dbReference>
<feature type="region of interest" description="Disordered" evidence="5">
    <location>
        <begin position="322"/>
        <end position="344"/>
    </location>
</feature>
<keyword evidence="1" id="KW-0479">Metal-binding</keyword>
<evidence type="ECO:0000256" key="4">
    <source>
        <dbReference type="PROSITE-ProRule" id="PRU00175"/>
    </source>
</evidence>
<dbReference type="Proteomes" id="UP000789759">
    <property type="component" value="Unassembled WGS sequence"/>
</dbReference>
<comment type="caution">
    <text evidence="7">The sequence shown here is derived from an EMBL/GenBank/DDBJ whole genome shotgun (WGS) entry which is preliminary data.</text>
</comment>
<dbReference type="InterPro" id="IPR013083">
    <property type="entry name" value="Znf_RING/FYVE/PHD"/>
</dbReference>
<dbReference type="OrthoDB" id="2410838at2759"/>
<evidence type="ECO:0000256" key="3">
    <source>
        <dbReference type="ARBA" id="ARBA00022833"/>
    </source>
</evidence>
<keyword evidence="2 4" id="KW-0863">Zinc-finger</keyword>
<dbReference type="SMART" id="SM00184">
    <property type="entry name" value="RING"/>
    <property type="match status" value="1"/>
</dbReference>
<dbReference type="GO" id="GO:0008270">
    <property type="term" value="F:zinc ion binding"/>
    <property type="evidence" value="ECO:0007669"/>
    <property type="project" value="UniProtKB-KW"/>
</dbReference>
<name>A0A9N9HC41_9GLOM</name>
<organism evidence="7 8">
    <name type="scientific">Cetraspora pellucida</name>
    <dbReference type="NCBI Taxonomy" id="1433469"/>
    <lineage>
        <taxon>Eukaryota</taxon>
        <taxon>Fungi</taxon>
        <taxon>Fungi incertae sedis</taxon>
        <taxon>Mucoromycota</taxon>
        <taxon>Glomeromycotina</taxon>
        <taxon>Glomeromycetes</taxon>
        <taxon>Diversisporales</taxon>
        <taxon>Gigasporaceae</taxon>
        <taxon>Cetraspora</taxon>
    </lineage>
</organism>
<dbReference type="AlphaFoldDB" id="A0A9N9HC41"/>
<gene>
    <name evidence="7" type="ORF">CPELLU_LOCUS10521</name>
</gene>
<reference evidence="7" key="1">
    <citation type="submission" date="2021-06" db="EMBL/GenBank/DDBJ databases">
        <authorList>
            <person name="Kallberg Y."/>
            <person name="Tangrot J."/>
            <person name="Rosling A."/>
        </authorList>
    </citation>
    <scope>NUCLEOTIDE SEQUENCE</scope>
    <source>
        <strain evidence="7">FL966</strain>
    </source>
</reference>
<evidence type="ECO:0000256" key="1">
    <source>
        <dbReference type="ARBA" id="ARBA00022723"/>
    </source>
</evidence>
<accession>A0A9N9HC41</accession>
<keyword evidence="3" id="KW-0862">Zinc</keyword>
<dbReference type="Gene3D" id="3.30.40.10">
    <property type="entry name" value="Zinc/RING finger domain, C3HC4 (zinc finger)"/>
    <property type="match status" value="1"/>
</dbReference>
<evidence type="ECO:0000256" key="5">
    <source>
        <dbReference type="SAM" id="MobiDB-lite"/>
    </source>
</evidence>
<keyword evidence="8" id="KW-1185">Reference proteome</keyword>
<feature type="domain" description="RING-type" evidence="6">
    <location>
        <begin position="41"/>
        <end position="84"/>
    </location>
</feature>
<dbReference type="SUPFAM" id="SSF57850">
    <property type="entry name" value="RING/U-box"/>
    <property type="match status" value="1"/>
</dbReference>
<evidence type="ECO:0000313" key="8">
    <source>
        <dbReference type="Proteomes" id="UP000789759"/>
    </source>
</evidence>